<sequence>MKENLKILIKEKSDEGVLRLIMNNLDQGNALSESMMSILMDEI</sequence>
<name>A0A383EXS0_9ZZZZ</name>
<reference evidence="1" key="1">
    <citation type="submission" date="2018-05" db="EMBL/GenBank/DDBJ databases">
        <authorList>
            <person name="Lanie J.A."/>
            <person name="Ng W.-L."/>
            <person name="Kazmierczak K.M."/>
            <person name="Andrzejewski T.M."/>
            <person name="Davidsen T.M."/>
            <person name="Wayne K.J."/>
            <person name="Tettelin H."/>
            <person name="Glass J.I."/>
            <person name="Rusch D."/>
            <person name="Podicherti R."/>
            <person name="Tsui H.-C.T."/>
            <person name="Winkler M.E."/>
        </authorList>
    </citation>
    <scope>NUCLEOTIDE SEQUENCE</scope>
</reference>
<proteinExistence type="predicted"/>
<protein>
    <submittedName>
        <fullName evidence="1">Uncharacterized protein</fullName>
    </submittedName>
</protein>
<dbReference type="AlphaFoldDB" id="A0A383EXS0"/>
<accession>A0A383EXS0</accession>
<feature type="non-terminal residue" evidence="1">
    <location>
        <position position="43"/>
    </location>
</feature>
<dbReference type="EMBL" id="UINC01229728">
    <property type="protein sequence ID" value="SVE61551.1"/>
    <property type="molecule type" value="Genomic_DNA"/>
</dbReference>
<evidence type="ECO:0000313" key="1">
    <source>
        <dbReference type="EMBL" id="SVE61551.1"/>
    </source>
</evidence>
<gene>
    <name evidence="1" type="ORF">METZ01_LOCUS514405</name>
</gene>
<organism evidence="1">
    <name type="scientific">marine metagenome</name>
    <dbReference type="NCBI Taxonomy" id="408172"/>
    <lineage>
        <taxon>unclassified sequences</taxon>
        <taxon>metagenomes</taxon>
        <taxon>ecological metagenomes</taxon>
    </lineage>
</organism>